<reference evidence="3" key="1">
    <citation type="submission" date="2023-07" db="EMBL/GenBank/DDBJ databases">
        <title>Whole genome shotgun sequence of Streptomyces nojiriensis NBRC 13794.</title>
        <authorList>
            <person name="Komaki H."/>
            <person name="Tamura T."/>
        </authorList>
    </citation>
    <scope>NUCLEOTIDE SEQUENCE [LARGE SCALE GENOMIC DNA]</scope>
    <source>
        <strain evidence="3">NBRC 13794</strain>
    </source>
</reference>
<dbReference type="EMBL" id="BNEC01000005">
    <property type="protein sequence ID" value="GHI71703.1"/>
    <property type="molecule type" value="Genomic_DNA"/>
</dbReference>
<name>A0ABQ3SU89_9ACTN</name>
<comment type="caution">
    <text evidence="2">The sequence shown here is derived from an EMBL/GenBank/DDBJ whole genome shotgun (WGS) entry which is preliminary data.</text>
</comment>
<keyword evidence="3" id="KW-1185">Reference proteome</keyword>
<dbReference type="SUPFAM" id="SSF48452">
    <property type="entry name" value="TPR-like"/>
    <property type="match status" value="1"/>
</dbReference>
<keyword evidence="1" id="KW-0812">Transmembrane</keyword>
<sequence>MTGTSVAQPQLVDSSVSIPILYTVAAVVVLCFLLAALIPPRPLNGRLAGPDPQLQRALKAVRGGAWQPAADLMEAAGTDWERRTYYAGHLAYSAAYDGDGWLKAWQAAAPDDPDAILVAGCTHVKRAWRLRGFRSASLTSQQQFAGFHQELAAARVELAHAARRCPGDPTPLAGMVTVGRGLAFSKDEMGALLAEVEAASPHHFGAHYSALLYFCSKWSGSRAEVEEFAARAARQAPRGSLLALLPLLAWYEEVDLVGDPAGLFGTPHVVALVDAALEDVGAAEGHPNLPEARHLLAYFLVRQHRYRAALEQFRQVDGYVNAIPWSYRPWGKLSYRLHRARAVWGALLTRR</sequence>
<keyword evidence="1" id="KW-0472">Membrane</keyword>
<evidence type="ECO:0000313" key="3">
    <source>
        <dbReference type="Proteomes" id="UP000613974"/>
    </source>
</evidence>
<keyword evidence="1" id="KW-1133">Transmembrane helix</keyword>
<organism evidence="2 3">
    <name type="scientific">Streptomyces nojiriensis</name>
    <dbReference type="NCBI Taxonomy" id="66374"/>
    <lineage>
        <taxon>Bacteria</taxon>
        <taxon>Bacillati</taxon>
        <taxon>Actinomycetota</taxon>
        <taxon>Actinomycetes</taxon>
        <taxon>Kitasatosporales</taxon>
        <taxon>Streptomycetaceae</taxon>
        <taxon>Streptomyces</taxon>
    </lineage>
</organism>
<proteinExistence type="predicted"/>
<accession>A0ABQ3SU89</accession>
<evidence type="ECO:0000313" key="2">
    <source>
        <dbReference type="EMBL" id="GHI71703.1"/>
    </source>
</evidence>
<gene>
    <name evidence="2" type="ORF">Snoj_56210</name>
</gene>
<evidence type="ECO:0008006" key="4">
    <source>
        <dbReference type="Google" id="ProtNLM"/>
    </source>
</evidence>
<dbReference type="Proteomes" id="UP000613974">
    <property type="component" value="Unassembled WGS sequence"/>
</dbReference>
<protein>
    <recommendedName>
        <fullName evidence="4">DUF4034 domain-containing protein</fullName>
    </recommendedName>
</protein>
<feature type="transmembrane region" description="Helical" evidence="1">
    <location>
        <begin position="20"/>
        <end position="38"/>
    </location>
</feature>
<evidence type="ECO:0000256" key="1">
    <source>
        <dbReference type="SAM" id="Phobius"/>
    </source>
</evidence>
<dbReference type="InterPro" id="IPR011990">
    <property type="entry name" value="TPR-like_helical_dom_sf"/>
</dbReference>